<gene>
    <name evidence="1" type="ORF">JFT45_20300</name>
</gene>
<name>A0A8I1FW81_9PSED</name>
<dbReference type="AlphaFoldDB" id="A0A8I1FW81"/>
<sequence length="242" mass="26804">MEMATALSVFLCRQREQCGFFNGIPLLHKPQSIPAGEGLTARYCLSDDIFSWGAVCEGRTLAAMLCKQGDPVPIAVLEGTVLSKGSGSGLGIFESCDLLSESLNKVVSDLSRTSVEDLLNVISAGGVLILNRLEVRSNFNHCGIGRRFFCVLTEHINKSLAMSLYALHPFPLQYEYCEPNAEGLEYEAFWDSFRVDVEKLSNYYCYEFGCKSVSPETGLLINSLPGWRLNIDRFGWSVEVSE</sequence>
<proteinExistence type="predicted"/>
<dbReference type="Proteomes" id="UP000658390">
    <property type="component" value="Unassembled WGS sequence"/>
</dbReference>
<reference evidence="1" key="1">
    <citation type="submission" date="2020-12" db="EMBL/GenBank/DDBJ databases">
        <title>Antibiotic resistance and phylogeny of Pseudomonas spp. isolated over three decades from chicken meat in the Norwegian food chain.</title>
        <authorList>
            <person name="Moen B."/>
        </authorList>
    </citation>
    <scope>NUCLEOTIDE SEQUENCE</scope>
    <source>
        <strain evidence="1">MF6762</strain>
    </source>
</reference>
<comment type="caution">
    <text evidence="1">The sequence shown here is derived from an EMBL/GenBank/DDBJ whole genome shotgun (WGS) entry which is preliminary data.</text>
</comment>
<protein>
    <submittedName>
        <fullName evidence="1">Uncharacterized protein</fullName>
    </submittedName>
</protein>
<evidence type="ECO:0000313" key="1">
    <source>
        <dbReference type="EMBL" id="MBJ2258850.1"/>
    </source>
</evidence>
<organism evidence="1 2">
    <name type="scientific">Pseudomonas psychrophila</name>
    <dbReference type="NCBI Taxonomy" id="122355"/>
    <lineage>
        <taxon>Bacteria</taxon>
        <taxon>Pseudomonadati</taxon>
        <taxon>Pseudomonadota</taxon>
        <taxon>Gammaproteobacteria</taxon>
        <taxon>Pseudomonadales</taxon>
        <taxon>Pseudomonadaceae</taxon>
        <taxon>Pseudomonas</taxon>
    </lineage>
</organism>
<dbReference type="EMBL" id="JAEKCZ010000022">
    <property type="protein sequence ID" value="MBJ2258850.1"/>
    <property type="molecule type" value="Genomic_DNA"/>
</dbReference>
<dbReference type="RefSeq" id="WP_108184824.1">
    <property type="nucleotide sequence ID" value="NZ_JAEKCZ010000022.1"/>
</dbReference>
<accession>A0A8I1FW81</accession>
<evidence type="ECO:0000313" key="2">
    <source>
        <dbReference type="Proteomes" id="UP000658390"/>
    </source>
</evidence>